<reference evidence="4" key="3">
    <citation type="submission" date="2022-12" db="EMBL/GenBank/DDBJ databases">
        <authorList>
            <person name="Sun Q."/>
            <person name="Kim S."/>
        </authorList>
    </citation>
    <scope>NUCLEOTIDE SEQUENCE</scope>
    <source>
        <strain evidence="4">KCTC 12343</strain>
    </source>
</reference>
<evidence type="ECO:0000259" key="3">
    <source>
        <dbReference type="Pfam" id="PF07589"/>
    </source>
</evidence>
<organism evidence="4 7">
    <name type="scientific">Pseudoduganella albidiflava</name>
    <dbReference type="NCBI Taxonomy" id="321983"/>
    <lineage>
        <taxon>Bacteria</taxon>
        <taxon>Pseudomonadati</taxon>
        <taxon>Pseudomonadota</taxon>
        <taxon>Betaproteobacteria</taxon>
        <taxon>Burkholderiales</taxon>
        <taxon>Oxalobacteraceae</taxon>
        <taxon>Telluria group</taxon>
        <taxon>Pseudoduganella</taxon>
    </lineage>
</organism>
<keyword evidence="2" id="KW-0812">Transmembrane</keyword>
<keyword evidence="2" id="KW-0472">Membrane</keyword>
<sequence>MSTLVASAVVATAMLSNCSWNHPGRNPYRGTVSEAVSRYIDIPAPVRTRLIAKIESGQADDTAAIMRDTIAGKYDYSPQITDMHFGQRTVCGAVTRDEWAATRREMGKVYCVDNHCLIVPKICGNISRVHRVAGEGGGGGIGGGAAPATVAVPRAAAPGWVRAASPDEVAAADSMAEMATTPMTQLSGFASPFGTASYAPDLTSRNPSTDTGLAQPGPAPSPVPEPATFGMLGAGLAVVYGVIRRRARREAAQGA</sequence>
<gene>
    <name evidence="5" type="ORF">EYF70_14735</name>
    <name evidence="4" type="ORF">GCM10007387_20140</name>
</gene>
<evidence type="ECO:0000313" key="7">
    <source>
        <dbReference type="Proteomes" id="UP000628442"/>
    </source>
</evidence>
<dbReference type="Proteomes" id="UP000628442">
    <property type="component" value="Unassembled WGS sequence"/>
</dbReference>
<dbReference type="AlphaFoldDB" id="A0A411WZ43"/>
<keyword evidence="2" id="KW-1133">Transmembrane helix</keyword>
<evidence type="ECO:0000313" key="4">
    <source>
        <dbReference type="EMBL" id="GGY38139.1"/>
    </source>
</evidence>
<proteinExistence type="predicted"/>
<dbReference type="Proteomes" id="UP000292307">
    <property type="component" value="Chromosome"/>
</dbReference>
<keyword evidence="6" id="KW-1185">Reference proteome</keyword>
<evidence type="ECO:0000256" key="2">
    <source>
        <dbReference type="SAM" id="Phobius"/>
    </source>
</evidence>
<reference evidence="4" key="1">
    <citation type="journal article" date="2014" name="Int. J. Syst. Evol. Microbiol.">
        <title>Complete genome sequence of Corynebacterium casei LMG S-19264T (=DSM 44701T), isolated from a smear-ripened cheese.</title>
        <authorList>
            <consortium name="US DOE Joint Genome Institute (JGI-PGF)"/>
            <person name="Walter F."/>
            <person name="Albersmeier A."/>
            <person name="Kalinowski J."/>
            <person name="Ruckert C."/>
        </authorList>
    </citation>
    <scope>NUCLEOTIDE SEQUENCE</scope>
    <source>
        <strain evidence="4">KCTC 12343</strain>
    </source>
</reference>
<dbReference type="NCBIfam" id="TIGR02595">
    <property type="entry name" value="PEP_CTERM"/>
    <property type="match status" value="1"/>
</dbReference>
<dbReference type="OrthoDB" id="8703356at2"/>
<feature type="compositionally biased region" description="Polar residues" evidence="1">
    <location>
        <begin position="203"/>
        <end position="212"/>
    </location>
</feature>
<feature type="domain" description="Ice-binding protein C-terminal" evidence="3">
    <location>
        <begin position="222"/>
        <end position="245"/>
    </location>
</feature>
<dbReference type="RefSeq" id="WP_131146086.1">
    <property type="nucleotide sequence ID" value="NZ_BMWV01000004.1"/>
</dbReference>
<name>A0A411WZ43_9BURK</name>
<protein>
    <submittedName>
        <fullName evidence="5">PEP-CTERM sorting domain-containing protein</fullName>
    </submittedName>
</protein>
<evidence type="ECO:0000313" key="5">
    <source>
        <dbReference type="EMBL" id="QBI01968.1"/>
    </source>
</evidence>
<dbReference type="InterPro" id="IPR013424">
    <property type="entry name" value="Ice-binding_C"/>
</dbReference>
<dbReference type="Pfam" id="PF07589">
    <property type="entry name" value="PEP-CTERM"/>
    <property type="match status" value="1"/>
</dbReference>
<dbReference type="NCBIfam" id="NF038119">
    <property type="entry name" value="PEP_CTERM_MHFG"/>
    <property type="match status" value="1"/>
</dbReference>
<feature type="transmembrane region" description="Helical" evidence="2">
    <location>
        <begin position="226"/>
        <end position="243"/>
    </location>
</feature>
<dbReference type="EMBL" id="BMWV01000004">
    <property type="protein sequence ID" value="GGY38139.1"/>
    <property type="molecule type" value="Genomic_DNA"/>
</dbReference>
<evidence type="ECO:0000313" key="6">
    <source>
        <dbReference type="Proteomes" id="UP000292307"/>
    </source>
</evidence>
<reference evidence="5 6" key="2">
    <citation type="submission" date="2019-02" db="EMBL/GenBank/DDBJ databases">
        <title>Draft Genome Sequences of Six Type Strains of the Genus Massilia.</title>
        <authorList>
            <person name="Miess H."/>
            <person name="Frediansyhah A."/>
            <person name="Gross H."/>
        </authorList>
    </citation>
    <scope>NUCLEOTIDE SEQUENCE [LARGE SCALE GENOMIC DNA]</scope>
    <source>
        <strain evidence="5 6">DSM 17472</strain>
    </source>
</reference>
<accession>A0A411WZ43</accession>
<dbReference type="EMBL" id="CP036401">
    <property type="protein sequence ID" value="QBI01968.1"/>
    <property type="molecule type" value="Genomic_DNA"/>
</dbReference>
<feature type="region of interest" description="Disordered" evidence="1">
    <location>
        <begin position="198"/>
        <end position="226"/>
    </location>
</feature>
<evidence type="ECO:0000256" key="1">
    <source>
        <dbReference type="SAM" id="MobiDB-lite"/>
    </source>
</evidence>